<evidence type="ECO:0000313" key="7">
    <source>
        <dbReference type="Proteomes" id="UP001349994"/>
    </source>
</evidence>
<keyword evidence="4" id="KW-0411">Iron-sulfur</keyword>
<keyword evidence="1" id="KW-0949">S-adenosyl-L-methionine</keyword>
<dbReference type="RefSeq" id="WP_338210586.1">
    <property type="nucleotide sequence ID" value="NZ_JAYMFF010000014.1"/>
</dbReference>
<dbReference type="PROSITE" id="PS51918">
    <property type="entry name" value="RADICAL_SAM"/>
    <property type="match status" value="1"/>
</dbReference>
<accession>A0ABU6IJ14</accession>
<evidence type="ECO:0000256" key="2">
    <source>
        <dbReference type="ARBA" id="ARBA00022723"/>
    </source>
</evidence>
<dbReference type="InterPro" id="IPR058240">
    <property type="entry name" value="rSAM_sf"/>
</dbReference>
<sequence length="428" mass="46329">MAEKTGAAELAAYVKRYGTIEEEFLTAAGSFGLAFAEADGAGACYDDAVAVLVASGAQAANEGKSVWTQWKSPACVACMRGVGTETFLTSTACPRQCFFCFNPNQEDYEFFRSHANPIADQLRERHREGAAMSQLAITGGEPLLHLPQVLEFLEVAAQLYPDAYTRLYTSGFGWTGEVQRALADAGLNEARFSVKMEDETAAKEEVLAAIASAVGHFDNVMVEMPVMPGDFEAMRDLIVRLDKLGVAGINLLELCFPFHNAEAFVERGYRLKPTPYRVLYDYWYGGGLPIAGSEDTCLALVRFALEAGLSLGVHYCSLENKLTGQVFQQNAPAARAFPGYEMDARDFFLKAVKAFGPAVPMVRRALESAGLADTAEENADYGFIQFPPSALAAVCDDVGDVALGLSIAIVEHDEEGMALRELKVQPIA</sequence>
<protein>
    <submittedName>
        <fullName evidence="6">Radical SAM protein</fullName>
    </submittedName>
</protein>
<keyword evidence="7" id="KW-1185">Reference proteome</keyword>
<dbReference type="Proteomes" id="UP001349994">
    <property type="component" value="Unassembled WGS sequence"/>
</dbReference>
<dbReference type="SUPFAM" id="SSF102114">
    <property type="entry name" value="Radical SAM enzymes"/>
    <property type="match status" value="1"/>
</dbReference>
<dbReference type="InterPro" id="IPR013785">
    <property type="entry name" value="Aldolase_TIM"/>
</dbReference>
<dbReference type="CDD" id="cd01335">
    <property type="entry name" value="Radical_SAM"/>
    <property type="match status" value="1"/>
</dbReference>
<evidence type="ECO:0000256" key="4">
    <source>
        <dbReference type="ARBA" id="ARBA00023014"/>
    </source>
</evidence>
<reference evidence="6 7" key="1">
    <citation type="submission" date="2024-01" db="EMBL/GenBank/DDBJ databases">
        <title>novel species in genus Adlercreutzia.</title>
        <authorList>
            <person name="Liu X."/>
        </authorList>
    </citation>
    <scope>NUCLEOTIDE SEQUENCE [LARGE SCALE GENOMIC DNA]</scope>
    <source>
        <strain evidence="6 7">R7</strain>
    </source>
</reference>
<dbReference type="PANTHER" id="PTHR11228:SF7">
    <property type="entry name" value="PQQA PEPTIDE CYCLASE"/>
    <property type="match status" value="1"/>
</dbReference>
<dbReference type="Pfam" id="PF04055">
    <property type="entry name" value="Radical_SAM"/>
    <property type="match status" value="1"/>
</dbReference>
<dbReference type="SFLD" id="SFLDS00029">
    <property type="entry name" value="Radical_SAM"/>
    <property type="match status" value="1"/>
</dbReference>
<comment type="caution">
    <text evidence="6">The sequence shown here is derived from an EMBL/GenBank/DDBJ whole genome shotgun (WGS) entry which is preliminary data.</text>
</comment>
<evidence type="ECO:0000256" key="1">
    <source>
        <dbReference type="ARBA" id="ARBA00022691"/>
    </source>
</evidence>
<keyword evidence="2" id="KW-0479">Metal-binding</keyword>
<dbReference type="InterPro" id="IPR050377">
    <property type="entry name" value="Radical_SAM_PqqE_MftC-like"/>
</dbReference>
<name>A0ABU6IJ14_9ACTN</name>
<organism evidence="6 7">
    <name type="scientific">Adlercreutzia wanghongyangiae</name>
    <dbReference type="NCBI Taxonomy" id="3111451"/>
    <lineage>
        <taxon>Bacteria</taxon>
        <taxon>Bacillati</taxon>
        <taxon>Actinomycetota</taxon>
        <taxon>Coriobacteriia</taxon>
        <taxon>Eggerthellales</taxon>
        <taxon>Eggerthellaceae</taxon>
        <taxon>Adlercreutzia</taxon>
    </lineage>
</organism>
<evidence type="ECO:0000256" key="3">
    <source>
        <dbReference type="ARBA" id="ARBA00023004"/>
    </source>
</evidence>
<gene>
    <name evidence="6" type="ORF">VIN30_07695</name>
</gene>
<dbReference type="EMBL" id="JAYMFF010000014">
    <property type="protein sequence ID" value="MEC4176331.1"/>
    <property type="molecule type" value="Genomic_DNA"/>
</dbReference>
<proteinExistence type="predicted"/>
<feature type="domain" description="Radical SAM core" evidence="5">
    <location>
        <begin position="79"/>
        <end position="282"/>
    </location>
</feature>
<evidence type="ECO:0000313" key="6">
    <source>
        <dbReference type="EMBL" id="MEC4176331.1"/>
    </source>
</evidence>
<dbReference type="PANTHER" id="PTHR11228">
    <property type="entry name" value="RADICAL SAM DOMAIN PROTEIN"/>
    <property type="match status" value="1"/>
</dbReference>
<dbReference type="InterPro" id="IPR007197">
    <property type="entry name" value="rSAM"/>
</dbReference>
<evidence type="ECO:0000259" key="5">
    <source>
        <dbReference type="PROSITE" id="PS51918"/>
    </source>
</evidence>
<dbReference type="Gene3D" id="3.20.20.70">
    <property type="entry name" value="Aldolase class I"/>
    <property type="match status" value="1"/>
</dbReference>
<keyword evidence="3" id="KW-0408">Iron</keyword>